<organism evidence="1 2">
    <name type="scientific">Mammaliicoccus sciuri</name>
    <name type="common">Staphylococcus sciuri</name>
    <dbReference type="NCBI Taxonomy" id="1296"/>
    <lineage>
        <taxon>Bacteria</taxon>
        <taxon>Bacillati</taxon>
        <taxon>Bacillota</taxon>
        <taxon>Bacilli</taxon>
        <taxon>Bacillales</taxon>
        <taxon>Staphylococcaceae</taxon>
        <taxon>Mammaliicoccus</taxon>
    </lineage>
</organism>
<dbReference type="RefSeq" id="WP_257099597.1">
    <property type="nucleotide sequence ID" value="NZ_JANILD010000009.1"/>
</dbReference>
<evidence type="ECO:0000313" key="2">
    <source>
        <dbReference type="Proteomes" id="UP001204068"/>
    </source>
</evidence>
<protein>
    <submittedName>
        <fullName evidence="1">Uncharacterized protein</fullName>
    </submittedName>
</protein>
<dbReference type="EMBL" id="JANILD010000009">
    <property type="protein sequence ID" value="MCQ9304941.1"/>
    <property type="molecule type" value="Genomic_DNA"/>
</dbReference>
<reference evidence="1" key="1">
    <citation type="submission" date="2022-07" db="EMBL/GenBank/DDBJ databases">
        <title>Bacterial species isolated from the porcine tonsil microbiota.</title>
        <authorList>
            <person name="Oliveira I.M.F."/>
        </authorList>
    </citation>
    <scope>NUCLEOTIDE SEQUENCE</scope>
    <source>
        <strain evidence="1">8QC2O2</strain>
    </source>
</reference>
<gene>
    <name evidence="1" type="ORF">NQ032_15125</name>
</gene>
<sequence length="78" mass="9050">MDNYQFVNNGRTLTLVLWRNGLGEKKVVCFNEQHMIAVLDSPTEDFDKPLEKMAIRIKKDVTLLKKRTSQSKVLKNVN</sequence>
<evidence type="ECO:0000313" key="1">
    <source>
        <dbReference type="EMBL" id="MCQ9304941.1"/>
    </source>
</evidence>
<comment type="caution">
    <text evidence="1">The sequence shown here is derived from an EMBL/GenBank/DDBJ whole genome shotgun (WGS) entry which is preliminary data.</text>
</comment>
<name>A0AAW5LJ67_MAMSC</name>
<dbReference type="AlphaFoldDB" id="A0AAW5LJ67"/>
<proteinExistence type="predicted"/>
<dbReference type="Proteomes" id="UP001204068">
    <property type="component" value="Unassembled WGS sequence"/>
</dbReference>
<accession>A0AAW5LJ67</accession>